<evidence type="ECO:0000256" key="2">
    <source>
        <dbReference type="ARBA" id="ARBA00023125"/>
    </source>
</evidence>
<dbReference type="Gene3D" id="1.10.10.60">
    <property type="entry name" value="Homeodomain-like"/>
    <property type="match status" value="1"/>
</dbReference>
<evidence type="ECO:0000313" key="7">
    <source>
        <dbReference type="Proteomes" id="UP001249020"/>
    </source>
</evidence>
<proteinExistence type="predicted"/>
<dbReference type="RefSeq" id="WP_311361074.1">
    <property type="nucleotide sequence ID" value="NZ_JAVRIE010000002.1"/>
</dbReference>
<dbReference type="EMBL" id="JAVRIE010000002">
    <property type="protein sequence ID" value="MDT0582309.1"/>
    <property type="molecule type" value="Genomic_DNA"/>
</dbReference>
<keyword evidence="7" id="KW-1185">Reference proteome</keyword>
<dbReference type="InterPro" id="IPR050109">
    <property type="entry name" value="HTH-type_TetR-like_transc_reg"/>
</dbReference>
<dbReference type="Pfam" id="PF00440">
    <property type="entry name" value="TetR_N"/>
    <property type="match status" value="1"/>
</dbReference>
<name>A0AAW8QZU6_9ALTE</name>
<feature type="domain" description="HTH tetR-type" evidence="5">
    <location>
        <begin position="18"/>
        <end position="78"/>
    </location>
</feature>
<dbReference type="GO" id="GO:0003700">
    <property type="term" value="F:DNA-binding transcription factor activity"/>
    <property type="evidence" value="ECO:0007669"/>
    <property type="project" value="TreeGrafter"/>
</dbReference>
<evidence type="ECO:0000256" key="3">
    <source>
        <dbReference type="ARBA" id="ARBA00023163"/>
    </source>
</evidence>
<evidence type="ECO:0000259" key="5">
    <source>
        <dbReference type="PROSITE" id="PS50977"/>
    </source>
</evidence>
<protein>
    <submittedName>
        <fullName evidence="6">TetR/AcrR family transcriptional regulator</fullName>
    </submittedName>
</protein>
<dbReference type="GO" id="GO:0000976">
    <property type="term" value="F:transcription cis-regulatory region binding"/>
    <property type="evidence" value="ECO:0007669"/>
    <property type="project" value="TreeGrafter"/>
</dbReference>
<evidence type="ECO:0000256" key="4">
    <source>
        <dbReference type="PROSITE-ProRule" id="PRU00335"/>
    </source>
</evidence>
<dbReference type="Gene3D" id="1.10.357.10">
    <property type="entry name" value="Tetracycline Repressor, domain 2"/>
    <property type="match status" value="1"/>
</dbReference>
<keyword evidence="1" id="KW-0805">Transcription regulation</keyword>
<organism evidence="6 7">
    <name type="scientific">Brumicola blandensis</name>
    <dbReference type="NCBI Taxonomy" id="3075611"/>
    <lineage>
        <taxon>Bacteria</taxon>
        <taxon>Pseudomonadati</taxon>
        <taxon>Pseudomonadota</taxon>
        <taxon>Gammaproteobacteria</taxon>
        <taxon>Alteromonadales</taxon>
        <taxon>Alteromonadaceae</taxon>
        <taxon>Brumicola</taxon>
    </lineage>
</organism>
<dbReference type="InterPro" id="IPR009057">
    <property type="entry name" value="Homeodomain-like_sf"/>
</dbReference>
<dbReference type="InterPro" id="IPR039536">
    <property type="entry name" value="TetR_C_Proteobacteria"/>
</dbReference>
<evidence type="ECO:0000313" key="6">
    <source>
        <dbReference type="EMBL" id="MDT0582309.1"/>
    </source>
</evidence>
<dbReference type="PANTHER" id="PTHR30055">
    <property type="entry name" value="HTH-TYPE TRANSCRIPTIONAL REGULATOR RUTR"/>
    <property type="match status" value="1"/>
</dbReference>
<evidence type="ECO:0000256" key="1">
    <source>
        <dbReference type="ARBA" id="ARBA00023015"/>
    </source>
</evidence>
<keyword evidence="2 4" id="KW-0238">DNA-binding</keyword>
<dbReference type="SUPFAM" id="SSF46689">
    <property type="entry name" value="Homeodomain-like"/>
    <property type="match status" value="1"/>
</dbReference>
<dbReference type="Proteomes" id="UP001249020">
    <property type="component" value="Unassembled WGS sequence"/>
</dbReference>
<dbReference type="PANTHER" id="PTHR30055:SF146">
    <property type="entry name" value="HTH-TYPE TRANSCRIPTIONAL DUAL REGULATOR CECR"/>
    <property type="match status" value="1"/>
</dbReference>
<reference evidence="6 7" key="1">
    <citation type="submission" date="2023-09" db="EMBL/GenBank/DDBJ databases">
        <authorList>
            <person name="Rey-Velasco X."/>
        </authorList>
    </citation>
    <scope>NUCLEOTIDE SEQUENCE [LARGE SCALE GENOMIC DNA]</scope>
    <source>
        <strain evidence="6 7">W409</strain>
    </source>
</reference>
<dbReference type="AlphaFoldDB" id="A0AAW8QZU6"/>
<dbReference type="InterPro" id="IPR001647">
    <property type="entry name" value="HTH_TetR"/>
</dbReference>
<dbReference type="FunFam" id="1.10.10.60:FF:000141">
    <property type="entry name" value="TetR family transcriptional regulator"/>
    <property type="match status" value="1"/>
</dbReference>
<gene>
    <name evidence="6" type="ORF">RM544_07145</name>
</gene>
<feature type="DNA-binding region" description="H-T-H motif" evidence="4">
    <location>
        <begin position="41"/>
        <end position="60"/>
    </location>
</feature>
<keyword evidence="3" id="KW-0804">Transcription</keyword>
<sequence length="212" mass="24163">MSEQIEVKPKAVGRPKSNQKRKQILYTASELFLQQGYDRTSMDAVAKASEVSKQTVYSHFKNKDILYTAVIETKCEEYRIEEASICVEKQAIEDILQNIALNFIQLLNDKRVIAMYSVVIGESKYNKHVAELFYDAGPLHSVNLVSQLLMKHPSTQLSNADAKDAAIDFFNLLKGDYHMRSMLGLSYEQDEAALLEYARKVVKKTARLLTLY</sequence>
<comment type="caution">
    <text evidence="6">The sequence shown here is derived from an EMBL/GenBank/DDBJ whole genome shotgun (WGS) entry which is preliminary data.</text>
</comment>
<dbReference type="Pfam" id="PF14246">
    <property type="entry name" value="TetR_C_7"/>
    <property type="match status" value="1"/>
</dbReference>
<dbReference type="PROSITE" id="PS50977">
    <property type="entry name" value="HTH_TETR_2"/>
    <property type="match status" value="1"/>
</dbReference>
<dbReference type="PRINTS" id="PR00455">
    <property type="entry name" value="HTHTETR"/>
</dbReference>
<accession>A0AAW8QZU6</accession>